<gene>
    <name evidence="2" type="ORF">KHLLAP_LOCUS10906</name>
</gene>
<protein>
    <submittedName>
        <fullName evidence="2">Uu.00g051410.m01.CDS01</fullName>
    </submittedName>
</protein>
<dbReference type="Proteomes" id="UP001295740">
    <property type="component" value="Unassembled WGS sequence"/>
</dbReference>
<reference evidence="2" key="1">
    <citation type="submission" date="2023-10" db="EMBL/GenBank/DDBJ databases">
        <authorList>
            <person name="Hackl T."/>
        </authorList>
    </citation>
    <scope>NUCLEOTIDE SEQUENCE</scope>
</reference>
<comment type="caution">
    <text evidence="2">The sequence shown here is derived from an EMBL/GenBank/DDBJ whole genome shotgun (WGS) entry which is preliminary data.</text>
</comment>
<dbReference type="AlphaFoldDB" id="A0AAI8VTM6"/>
<organism evidence="2 3">
    <name type="scientific">Anthostomella pinea</name>
    <dbReference type="NCBI Taxonomy" id="933095"/>
    <lineage>
        <taxon>Eukaryota</taxon>
        <taxon>Fungi</taxon>
        <taxon>Dikarya</taxon>
        <taxon>Ascomycota</taxon>
        <taxon>Pezizomycotina</taxon>
        <taxon>Sordariomycetes</taxon>
        <taxon>Xylariomycetidae</taxon>
        <taxon>Xylariales</taxon>
        <taxon>Xylariaceae</taxon>
        <taxon>Anthostomella</taxon>
    </lineage>
</organism>
<name>A0AAI8VTM6_9PEZI</name>
<evidence type="ECO:0000256" key="1">
    <source>
        <dbReference type="SAM" id="MobiDB-lite"/>
    </source>
</evidence>
<feature type="region of interest" description="Disordered" evidence="1">
    <location>
        <begin position="37"/>
        <end position="134"/>
    </location>
</feature>
<proteinExistence type="predicted"/>
<evidence type="ECO:0000313" key="3">
    <source>
        <dbReference type="Proteomes" id="UP001295740"/>
    </source>
</evidence>
<sequence length="134" mass="14159">MGDKVCLYDGCSTTSKAKGAAMMMGIAICHIAKKNDDRDDFSRVVRQDKARDADADATGGGYARSGPPFDAEASPALPFQPAPEPQRQDPGPLSGDNNIDSFDDSLPNGKDNNTSSSIPPVWPAPPPNQTSRPI</sequence>
<feature type="compositionally biased region" description="Basic and acidic residues" evidence="1">
    <location>
        <begin position="37"/>
        <end position="54"/>
    </location>
</feature>
<accession>A0AAI8VTM6</accession>
<evidence type="ECO:0000313" key="2">
    <source>
        <dbReference type="EMBL" id="CAJ2510438.1"/>
    </source>
</evidence>
<dbReference type="EMBL" id="CAUWAG010000014">
    <property type="protein sequence ID" value="CAJ2510438.1"/>
    <property type="molecule type" value="Genomic_DNA"/>
</dbReference>
<keyword evidence="3" id="KW-1185">Reference proteome</keyword>